<dbReference type="Proteomes" id="UP001163321">
    <property type="component" value="Chromosome 3"/>
</dbReference>
<name>A0ACC0W684_9STRA</name>
<reference evidence="1 2" key="1">
    <citation type="journal article" date="2022" name="bioRxiv">
        <title>The genome of the oomycete Peronosclerospora sorghi, a cosmopolitan pathogen of maize and sorghum, is inflated with dispersed pseudogenes.</title>
        <authorList>
            <person name="Fletcher K."/>
            <person name="Martin F."/>
            <person name="Isakeit T."/>
            <person name="Cavanaugh K."/>
            <person name="Magill C."/>
            <person name="Michelmore R."/>
        </authorList>
    </citation>
    <scope>NUCLEOTIDE SEQUENCE [LARGE SCALE GENOMIC DNA]</scope>
    <source>
        <strain evidence="1">P6</strain>
    </source>
</reference>
<proteinExistence type="predicted"/>
<sequence>MYFVPPTSGERFFLRLMLTVVPGAQSFEHLRTVDGVVHPTFQSACGALGLMQEDTEWDLCLREVCVDQNAPRLRNIFATMLLLCSPLRPQVLWDGYVDDMTHDTRQRREQEGGTRENAINDALLLLDERMALANKSLRDFPDMPIPVQPAGFIRRNAQLRAERAYDRLALQAQALILPYMRVSHDAKLLSFD</sequence>
<comment type="caution">
    <text evidence="1">The sequence shown here is derived from an EMBL/GenBank/DDBJ whole genome shotgun (WGS) entry which is preliminary data.</text>
</comment>
<evidence type="ECO:0000313" key="2">
    <source>
        <dbReference type="Proteomes" id="UP001163321"/>
    </source>
</evidence>
<evidence type="ECO:0000313" key="1">
    <source>
        <dbReference type="EMBL" id="KAI9914318.1"/>
    </source>
</evidence>
<accession>A0ACC0W684</accession>
<keyword evidence="2" id="KW-1185">Reference proteome</keyword>
<organism evidence="1 2">
    <name type="scientific">Peronosclerospora sorghi</name>
    <dbReference type="NCBI Taxonomy" id="230839"/>
    <lineage>
        <taxon>Eukaryota</taxon>
        <taxon>Sar</taxon>
        <taxon>Stramenopiles</taxon>
        <taxon>Oomycota</taxon>
        <taxon>Peronosporomycetes</taxon>
        <taxon>Peronosporales</taxon>
        <taxon>Peronosporaceae</taxon>
        <taxon>Peronosclerospora</taxon>
    </lineage>
</organism>
<dbReference type="EMBL" id="CM047582">
    <property type="protein sequence ID" value="KAI9914318.1"/>
    <property type="molecule type" value="Genomic_DNA"/>
</dbReference>
<gene>
    <name evidence="1" type="ORF">PsorP6_007683</name>
</gene>
<protein>
    <submittedName>
        <fullName evidence="1">Uncharacterized protein</fullName>
    </submittedName>
</protein>